<accession>A0A0G0NKM7</accession>
<dbReference type="GO" id="GO:0008374">
    <property type="term" value="F:O-acyltransferase activity"/>
    <property type="evidence" value="ECO:0007669"/>
    <property type="project" value="InterPro"/>
</dbReference>
<dbReference type="GO" id="GO:0006629">
    <property type="term" value="P:lipid metabolic process"/>
    <property type="evidence" value="ECO:0007669"/>
    <property type="project" value="InterPro"/>
</dbReference>
<dbReference type="Pfam" id="PF02450">
    <property type="entry name" value="LCAT"/>
    <property type="match status" value="1"/>
</dbReference>
<comment type="caution">
    <text evidence="2">The sequence shown here is derived from an EMBL/GenBank/DDBJ whole genome shotgun (WGS) entry which is preliminary data.</text>
</comment>
<sequence>MVKLLKYFAKIFVISTITLLTVILPQSAVAATIPYTITTGIPGQSTTSGATFLTVNFSIDYRSGQMIFSGNPDGTGSTGVDDAAMVWVVKRPDGTSASVTFRYDNGCAFISHKPPQDVTYLFKPGVNQVQVKLYDICGVAIGSSPLYLVNTNAPDPPSLKTPLILIPGIGGSELKVEADTIWNKDDGHGGTFNHAYPKDEKVWVNEGEAGNPGNDDYFDVLRMKIDGINSEASLGLTGNLYAGAYQGAINFFTGSSYILNQDFFVFPYDWRKDVREDQNAMDSLVEQAKTASGQTKVNLVVHSMGGLIAHNYIADPGKASKVNKLIELGVPHLGSVDSTKA</sequence>
<dbReference type="EMBL" id="LBVC01000037">
    <property type="protein sequence ID" value="KKQ77621.1"/>
    <property type="molecule type" value="Genomic_DNA"/>
</dbReference>
<proteinExistence type="predicted"/>
<dbReference type="InterPro" id="IPR003386">
    <property type="entry name" value="LACT/PDAT_acylTrfase"/>
</dbReference>
<protein>
    <submittedName>
        <fullName evidence="2">Lecithin:cholesterol acyltransferase</fullName>
    </submittedName>
</protein>
<dbReference type="AlphaFoldDB" id="A0A0G0NKM7"/>
<keyword evidence="2" id="KW-0808">Transferase</keyword>
<gene>
    <name evidence="2" type="ORF">US99_C0037G0001</name>
</gene>
<dbReference type="Gene3D" id="3.40.50.1820">
    <property type="entry name" value="alpha/beta hydrolase"/>
    <property type="match status" value="1"/>
</dbReference>
<evidence type="ECO:0000313" key="2">
    <source>
        <dbReference type="EMBL" id="KKQ77621.1"/>
    </source>
</evidence>
<keyword evidence="1" id="KW-0732">Signal</keyword>
<keyword evidence="2" id="KW-0012">Acyltransferase</keyword>
<evidence type="ECO:0000313" key="3">
    <source>
        <dbReference type="Proteomes" id="UP000034324"/>
    </source>
</evidence>
<dbReference type="Proteomes" id="UP000034324">
    <property type="component" value="Unassembled WGS sequence"/>
</dbReference>
<feature type="signal peptide" evidence="1">
    <location>
        <begin position="1"/>
        <end position="30"/>
    </location>
</feature>
<dbReference type="InterPro" id="IPR029058">
    <property type="entry name" value="AB_hydrolase_fold"/>
</dbReference>
<dbReference type="PANTHER" id="PTHR11440">
    <property type="entry name" value="LECITHIN-CHOLESTEROL ACYLTRANSFERASE-RELATED"/>
    <property type="match status" value="1"/>
</dbReference>
<name>A0A0G0NKM7_9BACT</name>
<evidence type="ECO:0000256" key="1">
    <source>
        <dbReference type="SAM" id="SignalP"/>
    </source>
</evidence>
<organism evidence="2 3">
    <name type="scientific">Candidatus Daviesbacteria bacterium GW2011_GWF2_38_6</name>
    <dbReference type="NCBI Taxonomy" id="1618432"/>
    <lineage>
        <taxon>Bacteria</taxon>
        <taxon>Candidatus Daviesiibacteriota</taxon>
    </lineage>
</organism>
<reference evidence="2 3" key="1">
    <citation type="journal article" date="2015" name="Nature">
        <title>rRNA introns, odd ribosomes, and small enigmatic genomes across a large radiation of phyla.</title>
        <authorList>
            <person name="Brown C.T."/>
            <person name="Hug L.A."/>
            <person name="Thomas B.C."/>
            <person name="Sharon I."/>
            <person name="Castelle C.J."/>
            <person name="Singh A."/>
            <person name="Wilkins M.J."/>
            <person name="Williams K.H."/>
            <person name="Banfield J.F."/>
        </authorList>
    </citation>
    <scope>NUCLEOTIDE SEQUENCE [LARGE SCALE GENOMIC DNA]</scope>
</reference>
<dbReference type="SUPFAM" id="SSF53474">
    <property type="entry name" value="alpha/beta-Hydrolases"/>
    <property type="match status" value="1"/>
</dbReference>
<feature type="non-terminal residue" evidence="2">
    <location>
        <position position="341"/>
    </location>
</feature>
<feature type="chain" id="PRO_5002533848" evidence="1">
    <location>
        <begin position="31"/>
        <end position="341"/>
    </location>
</feature>